<keyword evidence="2 4" id="KW-0863">Zinc-finger</keyword>
<proteinExistence type="predicted"/>
<protein>
    <recommendedName>
        <fullName evidence="9">Rabenosyn-5</fullName>
    </recommendedName>
</protein>
<dbReference type="Proteomes" id="UP000801492">
    <property type="component" value="Unassembled WGS sequence"/>
</dbReference>
<dbReference type="OrthoDB" id="166134at2759"/>
<evidence type="ECO:0000256" key="3">
    <source>
        <dbReference type="ARBA" id="ARBA00022833"/>
    </source>
</evidence>
<dbReference type="InterPro" id="IPR000306">
    <property type="entry name" value="Znf_FYVE"/>
</dbReference>
<dbReference type="InterPro" id="IPR011011">
    <property type="entry name" value="Znf_FYVE_PHD"/>
</dbReference>
<reference evidence="7" key="1">
    <citation type="submission" date="2019-08" db="EMBL/GenBank/DDBJ databases">
        <title>The genome of the North American firefly Photinus pyralis.</title>
        <authorList>
            <consortium name="Photinus pyralis genome working group"/>
            <person name="Fallon T.R."/>
            <person name="Sander Lower S.E."/>
            <person name="Weng J.-K."/>
        </authorList>
    </citation>
    <scope>NUCLEOTIDE SEQUENCE</scope>
    <source>
        <strain evidence="7">TRF0915ILg1</strain>
        <tissue evidence="7">Whole body</tissue>
    </source>
</reference>
<dbReference type="SUPFAM" id="SSF140125">
    <property type="entry name" value="Rabenosyn-5 Rab-binding domain-like"/>
    <property type="match status" value="1"/>
</dbReference>
<accession>A0A8K0C886</accession>
<dbReference type="InterPro" id="IPR052727">
    <property type="entry name" value="Rab4/Rab5_effector"/>
</dbReference>
<dbReference type="Gene3D" id="4.10.860.20">
    <property type="entry name" value="Rabenosyn, Rab binding domain"/>
    <property type="match status" value="1"/>
</dbReference>
<dbReference type="Gene3D" id="3.30.40.10">
    <property type="entry name" value="Zinc/RING finger domain, C3HC4 (zinc finger)"/>
    <property type="match status" value="1"/>
</dbReference>
<dbReference type="InterPro" id="IPR013087">
    <property type="entry name" value="Znf_C2H2_type"/>
</dbReference>
<dbReference type="GO" id="GO:0008270">
    <property type="term" value="F:zinc ion binding"/>
    <property type="evidence" value="ECO:0007669"/>
    <property type="project" value="UniProtKB-KW"/>
</dbReference>
<dbReference type="PROSITE" id="PS50157">
    <property type="entry name" value="ZINC_FINGER_C2H2_2"/>
    <property type="match status" value="1"/>
</dbReference>
<dbReference type="SUPFAM" id="SSF57903">
    <property type="entry name" value="FYVE/PHD zinc finger"/>
    <property type="match status" value="1"/>
</dbReference>
<keyword evidence="8" id="KW-1185">Reference proteome</keyword>
<evidence type="ECO:0000313" key="7">
    <source>
        <dbReference type="EMBL" id="KAF2882428.1"/>
    </source>
</evidence>
<dbReference type="InterPro" id="IPR021565">
    <property type="entry name" value="Rbsn_Rab-bd"/>
</dbReference>
<dbReference type="InterPro" id="IPR036531">
    <property type="entry name" value="Rbsn_Rab-bd_sf"/>
</dbReference>
<dbReference type="EMBL" id="VTPC01090618">
    <property type="protein sequence ID" value="KAF2882428.1"/>
    <property type="molecule type" value="Genomic_DNA"/>
</dbReference>
<evidence type="ECO:0000313" key="8">
    <source>
        <dbReference type="Proteomes" id="UP000801492"/>
    </source>
</evidence>
<dbReference type="PROSITE" id="PS50178">
    <property type="entry name" value="ZF_FYVE"/>
    <property type="match status" value="1"/>
</dbReference>
<dbReference type="SMART" id="SM00064">
    <property type="entry name" value="FYVE"/>
    <property type="match status" value="1"/>
</dbReference>
<feature type="domain" description="C2H2-type" evidence="5">
    <location>
        <begin position="13"/>
        <end position="41"/>
    </location>
</feature>
<dbReference type="PANTHER" id="PTHR13510:SF44">
    <property type="entry name" value="RABENOSYN-5"/>
    <property type="match status" value="1"/>
</dbReference>
<dbReference type="Pfam" id="PF01363">
    <property type="entry name" value="FYVE"/>
    <property type="match status" value="1"/>
</dbReference>
<evidence type="ECO:0000256" key="4">
    <source>
        <dbReference type="PROSITE-ProRule" id="PRU00042"/>
    </source>
</evidence>
<dbReference type="AlphaFoldDB" id="A0A8K0C886"/>
<dbReference type="InterPro" id="IPR017455">
    <property type="entry name" value="Znf_FYVE-rel"/>
</dbReference>
<keyword evidence="1" id="KW-0479">Metal-binding</keyword>
<evidence type="ECO:0008006" key="9">
    <source>
        <dbReference type="Google" id="ProtNLM"/>
    </source>
</evidence>
<feature type="domain" description="FYVE-type" evidence="6">
    <location>
        <begin position="143"/>
        <end position="222"/>
    </location>
</feature>
<evidence type="ECO:0000259" key="6">
    <source>
        <dbReference type="PROSITE" id="PS50178"/>
    </source>
</evidence>
<keyword evidence="3" id="KW-0862">Zinc</keyword>
<dbReference type="InterPro" id="IPR013083">
    <property type="entry name" value="Znf_RING/FYVE/PHD"/>
</dbReference>
<evidence type="ECO:0000256" key="1">
    <source>
        <dbReference type="ARBA" id="ARBA00022723"/>
    </source>
</evidence>
<evidence type="ECO:0000259" key="5">
    <source>
        <dbReference type="PROSITE" id="PS50157"/>
    </source>
</evidence>
<organism evidence="7 8">
    <name type="scientific">Ignelater luminosus</name>
    <name type="common">Cucubano</name>
    <name type="synonym">Pyrophorus luminosus</name>
    <dbReference type="NCBI Taxonomy" id="2038154"/>
    <lineage>
        <taxon>Eukaryota</taxon>
        <taxon>Metazoa</taxon>
        <taxon>Ecdysozoa</taxon>
        <taxon>Arthropoda</taxon>
        <taxon>Hexapoda</taxon>
        <taxon>Insecta</taxon>
        <taxon>Pterygota</taxon>
        <taxon>Neoptera</taxon>
        <taxon>Endopterygota</taxon>
        <taxon>Coleoptera</taxon>
        <taxon>Polyphaga</taxon>
        <taxon>Elateriformia</taxon>
        <taxon>Elateroidea</taxon>
        <taxon>Elateridae</taxon>
        <taxon>Agrypninae</taxon>
        <taxon>Pyrophorini</taxon>
        <taxon>Ignelater</taxon>
    </lineage>
</organism>
<dbReference type="Pfam" id="PF11464">
    <property type="entry name" value="Rbsn"/>
    <property type="match status" value="1"/>
</dbReference>
<comment type="caution">
    <text evidence="7">The sequence shown here is derived from an EMBL/GenBank/DDBJ whole genome shotgun (WGS) entry which is preliminary data.</text>
</comment>
<sequence>MAEAVTENIKEGFLCPVCHKDLRSPNNLLAHFQDLHSEEQDLLKSIKDLVGKAKKKILKLDEQELESFKTEISLQKYYIEYSEPQEPGQCRLHTEYFKTVRRERLDHRTTETNRLIIRLDKLLRVDGSDRKQREQELVTWLDGTTVTRCPSCAASFNITRRQHHCRLCGSIMCHACSFFLSYDTAKTIVAPVYTEPNKVNPVAPKNESDSLRICNHCMDMLESRRCVQMFQVIQPPICQLYSHLQKIKSELQPSLDLYEKMYNSLTSGDTTFQLQDAQSLRSSIAKQAEVLDAVSKRILAIPPDPEYPKAVLLQTSVRRATSQYIKDYLLVLPVLPSPSELDKIKKERAMRNTEVPQHTSITNIKKIAVTTGWSPDNITEDVIPEISDDPLIQQINIVRNYIEQARKAQRFEEVASLQENLDLLKETYQMQLRESNAGKVN</sequence>
<dbReference type="PROSITE" id="PS00028">
    <property type="entry name" value="ZINC_FINGER_C2H2_1"/>
    <property type="match status" value="1"/>
</dbReference>
<gene>
    <name evidence="7" type="ORF">ILUMI_23747</name>
</gene>
<evidence type="ECO:0000256" key="2">
    <source>
        <dbReference type="ARBA" id="ARBA00022771"/>
    </source>
</evidence>
<dbReference type="PANTHER" id="PTHR13510">
    <property type="entry name" value="FYVE-FINGER-CONTAINING RAB5 EFFECTOR PROTEIN RABENOSYN-5-RELATED"/>
    <property type="match status" value="1"/>
</dbReference>
<name>A0A8K0C886_IGNLU</name>